<feature type="region of interest" description="Disordered" evidence="1">
    <location>
        <begin position="161"/>
        <end position="213"/>
    </location>
</feature>
<protein>
    <submittedName>
        <fullName evidence="2">SPOSA6832_03184-mRNA-1:cds</fullName>
    </submittedName>
</protein>
<dbReference type="AlphaFoldDB" id="A0A0D6ENA4"/>
<organism evidence="2 3">
    <name type="scientific">Sporidiobolus salmonicolor</name>
    <name type="common">Yeast-like fungus</name>
    <name type="synonym">Sporobolomyces salmonicolor</name>
    <dbReference type="NCBI Taxonomy" id="5005"/>
    <lineage>
        <taxon>Eukaryota</taxon>
        <taxon>Fungi</taxon>
        <taxon>Dikarya</taxon>
        <taxon>Basidiomycota</taxon>
        <taxon>Pucciniomycotina</taxon>
        <taxon>Microbotryomycetes</taxon>
        <taxon>Sporidiobolales</taxon>
        <taxon>Sporidiobolaceae</taxon>
        <taxon>Sporobolomyces</taxon>
    </lineage>
</organism>
<proteinExistence type="predicted"/>
<name>A0A0D6ENA4_SPOSA</name>
<dbReference type="EMBL" id="CENE01000014">
    <property type="protein sequence ID" value="CEQ41459.1"/>
    <property type="molecule type" value="Genomic_DNA"/>
</dbReference>
<dbReference type="Gene3D" id="3.30.460.10">
    <property type="entry name" value="Beta Polymerase, domain 2"/>
    <property type="match status" value="1"/>
</dbReference>
<feature type="compositionally biased region" description="Pro residues" evidence="1">
    <location>
        <begin position="69"/>
        <end position="81"/>
    </location>
</feature>
<feature type="non-terminal residue" evidence="2">
    <location>
        <position position="1"/>
    </location>
</feature>
<keyword evidence="3" id="KW-1185">Reference proteome</keyword>
<reference evidence="3" key="1">
    <citation type="submission" date="2015-02" db="EMBL/GenBank/DDBJ databases">
        <authorList>
            <person name="Gon?alves P."/>
        </authorList>
    </citation>
    <scope>NUCLEOTIDE SEQUENCE [LARGE SCALE GENOMIC DNA]</scope>
</reference>
<evidence type="ECO:0000256" key="1">
    <source>
        <dbReference type="SAM" id="MobiDB-lite"/>
    </source>
</evidence>
<dbReference type="OrthoDB" id="21330at2759"/>
<accession>A0A0D6ENA4</accession>
<evidence type="ECO:0000313" key="2">
    <source>
        <dbReference type="EMBL" id="CEQ41459.1"/>
    </source>
</evidence>
<sequence>MLRSSSAVLPKRSCPCPLPSRLFASLPVVWAKQPSPRYLSSSAAPRLRASPSPRSSLPWFVDPSTAPSPNAPPPAPLATAPVPTPPPSHLAAPLHPLHAHLSVSPFFDRDSLTYIHAREADPEGSWCDWVVLATLREGRERGLRGAVESVRSFLAKHPVELDPDDPSSSLPFAPPLASPSIHGLPAPASRHARSRSQNPRKAGGGAAPTRQDQAAHWSMLDAGTLVVHVMTRDAREEFGTEIERVWEGLRGEERREAQESERRRELEENLEHVRREMEEDERRAAAGRA</sequence>
<dbReference type="SUPFAM" id="SSF81301">
    <property type="entry name" value="Nucleotidyltransferase"/>
    <property type="match status" value="1"/>
</dbReference>
<dbReference type="InterPro" id="IPR043519">
    <property type="entry name" value="NT_sf"/>
</dbReference>
<feature type="compositionally biased region" description="Low complexity" evidence="1">
    <location>
        <begin position="39"/>
        <end position="68"/>
    </location>
</feature>
<evidence type="ECO:0000313" key="3">
    <source>
        <dbReference type="Proteomes" id="UP000243876"/>
    </source>
</evidence>
<dbReference type="Pfam" id="PF02410">
    <property type="entry name" value="RsfS"/>
    <property type="match status" value="1"/>
</dbReference>
<dbReference type="Proteomes" id="UP000243876">
    <property type="component" value="Unassembled WGS sequence"/>
</dbReference>
<feature type="region of interest" description="Disordered" evidence="1">
    <location>
        <begin position="36"/>
        <end position="81"/>
    </location>
</feature>
<feature type="region of interest" description="Disordered" evidence="1">
    <location>
        <begin position="247"/>
        <end position="289"/>
    </location>
</feature>
<gene>
    <name evidence="2" type="primary">SPOSA6832_03184</name>
</gene>